<dbReference type="InterPro" id="IPR002403">
    <property type="entry name" value="Cyt_P450_E_grp-IV"/>
</dbReference>
<keyword evidence="5 7" id="KW-0408">Iron</keyword>
<evidence type="ECO:0000256" key="5">
    <source>
        <dbReference type="ARBA" id="ARBA00023004"/>
    </source>
</evidence>
<dbReference type="PANTHER" id="PTHR46206">
    <property type="entry name" value="CYTOCHROME P450"/>
    <property type="match status" value="1"/>
</dbReference>
<keyword evidence="6" id="KW-0503">Monooxygenase</keyword>
<organism evidence="9 10">
    <name type="scientific">Cercophora samala</name>
    <dbReference type="NCBI Taxonomy" id="330535"/>
    <lineage>
        <taxon>Eukaryota</taxon>
        <taxon>Fungi</taxon>
        <taxon>Dikarya</taxon>
        <taxon>Ascomycota</taxon>
        <taxon>Pezizomycotina</taxon>
        <taxon>Sordariomycetes</taxon>
        <taxon>Sordariomycetidae</taxon>
        <taxon>Sordariales</taxon>
        <taxon>Lasiosphaeriaceae</taxon>
        <taxon>Cercophora</taxon>
    </lineage>
</organism>
<evidence type="ECO:0000256" key="3">
    <source>
        <dbReference type="ARBA" id="ARBA00022723"/>
    </source>
</evidence>
<feature type="binding site" description="axial binding residue" evidence="7">
    <location>
        <position position="474"/>
    </location>
    <ligand>
        <name>heme</name>
        <dbReference type="ChEBI" id="CHEBI:30413"/>
    </ligand>
    <ligandPart>
        <name>Fe</name>
        <dbReference type="ChEBI" id="CHEBI:18248"/>
    </ligandPart>
</feature>
<evidence type="ECO:0000256" key="8">
    <source>
        <dbReference type="SAM" id="Phobius"/>
    </source>
</evidence>
<dbReference type="Pfam" id="PF00067">
    <property type="entry name" value="p450"/>
    <property type="match status" value="1"/>
</dbReference>
<keyword evidence="8" id="KW-0812">Transmembrane</keyword>
<dbReference type="Proteomes" id="UP001174997">
    <property type="component" value="Unassembled WGS sequence"/>
</dbReference>
<evidence type="ECO:0000313" key="9">
    <source>
        <dbReference type="EMBL" id="KAK0668824.1"/>
    </source>
</evidence>
<keyword evidence="10" id="KW-1185">Reference proteome</keyword>
<keyword evidence="8" id="KW-0472">Membrane</keyword>
<evidence type="ECO:0000256" key="7">
    <source>
        <dbReference type="PIRSR" id="PIRSR602403-1"/>
    </source>
</evidence>
<dbReference type="AlphaFoldDB" id="A0AA40DA54"/>
<keyword evidence="4" id="KW-0560">Oxidoreductase</keyword>
<dbReference type="PRINTS" id="PR00465">
    <property type="entry name" value="EP450IV"/>
</dbReference>
<comment type="caution">
    <text evidence="9">The sequence shown here is derived from an EMBL/GenBank/DDBJ whole genome shotgun (WGS) entry which is preliminary data.</text>
</comment>
<reference evidence="9" key="1">
    <citation type="submission" date="2023-06" db="EMBL/GenBank/DDBJ databases">
        <title>Genome-scale phylogeny and comparative genomics of the fungal order Sordariales.</title>
        <authorList>
            <consortium name="Lawrence Berkeley National Laboratory"/>
            <person name="Hensen N."/>
            <person name="Bonometti L."/>
            <person name="Westerberg I."/>
            <person name="Brannstrom I.O."/>
            <person name="Guillou S."/>
            <person name="Cros-Aarteil S."/>
            <person name="Calhoun S."/>
            <person name="Haridas S."/>
            <person name="Kuo A."/>
            <person name="Mondo S."/>
            <person name="Pangilinan J."/>
            <person name="Riley R."/>
            <person name="Labutti K."/>
            <person name="Andreopoulos B."/>
            <person name="Lipzen A."/>
            <person name="Chen C."/>
            <person name="Yanf M."/>
            <person name="Daum C."/>
            <person name="Ng V."/>
            <person name="Clum A."/>
            <person name="Steindorff A."/>
            <person name="Ohm R."/>
            <person name="Martin F."/>
            <person name="Silar P."/>
            <person name="Natvig D."/>
            <person name="Lalanne C."/>
            <person name="Gautier V."/>
            <person name="Ament-Velasquez S.L."/>
            <person name="Kruys A."/>
            <person name="Hutchinson M.I."/>
            <person name="Powell A.J."/>
            <person name="Barry K."/>
            <person name="Miller A.N."/>
            <person name="Grigoriev I.V."/>
            <person name="Debuchy R."/>
            <person name="Gladieux P."/>
            <person name="Thoren M.H."/>
            <person name="Johannesson H."/>
        </authorList>
    </citation>
    <scope>NUCLEOTIDE SEQUENCE</scope>
    <source>
        <strain evidence="9">CBS 307.81</strain>
    </source>
</reference>
<dbReference type="SUPFAM" id="SSF48264">
    <property type="entry name" value="Cytochrome P450"/>
    <property type="match status" value="1"/>
</dbReference>
<dbReference type="GO" id="GO:0004497">
    <property type="term" value="F:monooxygenase activity"/>
    <property type="evidence" value="ECO:0007669"/>
    <property type="project" value="UniProtKB-KW"/>
</dbReference>
<dbReference type="InterPro" id="IPR001128">
    <property type="entry name" value="Cyt_P450"/>
</dbReference>
<dbReference type="GO" id="GO:0016705">
    <property type="term" value="F:oxidoreductase activity, acting on paired donors, with incorporation or reduction of molecular oxygen"/>
    <property type="evidence" value="ECO:0007669"/>
    <property type="project" value="InterPro"/>
</dbReference>
<protein>
    <submittedName>
        <fullName evidence="9">Cytochrome P450</fullName>
    </submittedName>
</protein>
<dbReference type="GO" id="GO:0020037">
    <property type="term" value="F:heme binding"/>
    <property type="evidence" value="ECO:0007669"/>
    <property type="project" value="InterPro"/>
</dbReference>
<keyword evidence="7" id="KW-0349">Heme</keyword>
<dbReference type="Gene3D" id="1.10.630.10">
    <property type="entry name" value="Cytochrome P450"/>
    <property type="match status" value="1"/>
</dbReference>
<comment type="cofactor">
    <cofactor evidence="1 7">
        <name>heme</name>
        <dbReference type="ChEBI" id="CHEBI:30413"/>
    </cofactor>
</comment>
<dbReference type="EMBL" id="JAULSY010000050">
    <property type="protein sequence ID" value="KAK0668824.1"/>
    <property type="molecule type" value="Genomic_DNA"/>
</dbReference>
<keyword evidence="8" id="KW-1133">Transmembrane helix</keyword>
<proteinExistence type="inferred from homology"/>
<evidence type="ECO:0000256" key="2">
    <source>
        <dbReference type="ARBA" id="ARBA00010617"/>
    </source>
</evidence>
<sequence>MDFVNRSFASVLPEGSSLPTPSIDFSTIHFTPSIVTAILCGLTLWYWWAITKAKASRDFIDGNYNFDAPIIGPKNAVLGRLAFFRNGPKYIAEGYAKYKDTFFKVSGNDLLIVPNKYLQELASMPPEKLSLNTAIVDAFQRLHSITNVITDHSLQTRMLNARLTPRLGLQVPAVQEQFKKYLPIELPANSTKEWTSINALHLARRMVHRGVATQFVDELKENEEYIQTAINYSEHGFKHNFAIRVFPDFLKPIAAQFSPTSWGVDAALRKSRKMLIPLIENRRVLQRDPDYKKPEDFLQYLMDGGIAEGDDDVTTVQRLMVTYLGSGPSTIIAVAQLLFDLCVHGEYVEMLREEIIQVLTEHNGFTHTALAEMKKLDSFMRESQRLSPPTLLGFNAIVRSDVVLHDGVILPEGCHIQMATYAIGMDPEKNGPDPERFDGLRQYNKRKLPGQEKIHRFTTTADNNLHFGHGKIVCPGRFFADHSMKMIAANILLRYDLQFPGGKKERPGNTSMYDVLIPDLSTCVEFRLREDAGRYNW</sequence>
<comment type="similarity">
    <text evidence="2">Belongs to the cytochrome P450 family.</text>
</comment>
<name>A0AA40DA54_9PEZI</name>
<dbReference type="InterPro" id="IPR036396">
    <property type="entry name" value="Cyt_P450_sf"/>
</dbReference>
<evidence type="ECO:0000256" key="4">
    <source>
        <dbReference type="ARBA" id="ARBA00023002"/>
    </source>
</evidence>
<dbReference type="GO" id="GO:0005506">
    <property type="term" value="F:iron ion binding"/>
    <property type="evidence" value="ECO:0007669"/>
    <property type="project" value="InterPro"/>
</dbReference>
<dbReference type="CDD" id="cd11041">
    <property type="entry name" value="CYP503A1-like"/>
    <property type="match status" value="1"/>
</dbReference>
<evidence type="ECO:0000256" key="1">
    <source>
        <dbReference type="ARBA" id="ARBA00001971"/>
    </source>
</evidence>
<keyword evidence="3 7" id="KW-0479">Metal-binding</keyword>
<accession>A0AA40DA54</accession>
<feature type="transmembrane region" description="Helical" evidence="8">
    <location>
        <begin position="28"/>
        <end position="48"/>
    </location>
</feature>
<evidence type="ECO:0000313" key="10">
    <source>
        <dbReference type="Proteomes" id="UP001174997"/>
    </source>
</evidence>
<evidence type="ECO:0000256" key="6">
    <source>
        <dbReference type="ARBA" id="ARBA00023033"/>
    </source>
</evidence>
<gene>
    <name evidence="9" type="ORF">QBC41DRAFT_320987</name>
</gene>